<dbReference type="EMBL" id="BAABRV010000001">
    <property type="protein sequence ID" value="GAA5531978.1"/>
    <property type="molecule type" value="Genomic_DNA"/>
</dbReference>
<keyword evidence="1" id="KW-0732">Signal</keyword>
<evidence type="ECO:0000256" key="1">
    <source>
        <dbReference type="SAM" id="SignalP"/>
    </source>
</evidence>
<accession>A0ABP9X9C4</accession>
<feature type="signal peptide" evidence="1">
    <location>
        <begin position="1"/>
        <end position="19"/>
    </location>
</feature>
<comment type="caution">
    <text evidence="2">The sequence shown here is derived from an EMBL/GenBank/DDBJ whole genome shotgun (WGS) entry which is preliminary data.</text>
</comment>
<dbReference type="Proteomes" id="UP001404956">
    <property type="component" value="Unassembled WGS sequence"/>
</dbReference>
<feature type="chain" id="PRO_5045275697" evidence="1">
    <location>
        <begin position="20"/>
        <end position="122"/>
    </location>
</feature>
<proteinExistence type="predicted"/>
<organism evidence="2 3">
    <name type="scientific">Deinococcus aluminii</name>
    <dbReference type="NCBI Taxonomy" id="1656885"/>
    <lineage>
        <taxon>Bacteria</taxon>
        <taxon>Thermotogati</taxon>
        <taxon>Deinococcota</taxon>
        <taxon>Deinococci</taxon>
        <taxon>Deinococcales</taxon>
        <taxon>Deinococcaceae</taxon>
        <taxon>Deinococcus</taxon>
    </lineage>
</organism>
<gene>
    <name evidence="2" type="ORF">Dalu01_00355</name>
</gene>
<name>A0ABP9X9C4_9DEIO</name>
<protein>
    <submittedName>
        <fullName evidence="2">Uncharacterized protein</fullName>
    </submittedName>
</protein>
<keyword evidence="3" id="KW-1185">Reference proteome</keyword>
<evidence type="ECO:0000313" key="2">
    <source>
        <dbReference type="EMBL" id="GAA5531978.1"/>
    </source>
</evidence>
<dbReference type="RefSeq" id="WP_345450652.1">
    <property type="nucleotide sequence ID" value="NZ_BAABRV010000001.1"/>
</dbReference>
<sequence>MNRFLLFSFLPFVLSAAHAQPLDAATRKGIDAHAFQFSGRHCAGRIEARFDSEMTPSRFKIAVLLVEEALKEAAVKDPAFRYQSNFNDRDLYRTFGNTPKGWEFLMMALIDGEMFLYKCDLK</sequence>
<evidence type="ECO:0000313" key="3">
    <source>
        <dbReference type="Proteomes" id="UP001404956"/>
    </source>
</evidence>
<reference evidence="2 3" key="1">
    <citation type="submission" date="2024-02" db="EMBL/GenBank/DDBJ databases">
        <title>Deinococcus aluminii NBRC 112889.</title>
        <authorList>
            <person name="Ichikawa N."/>
            <person name="Katano-Makiyama Y."/>
            <person name="Hidaka K."/>
        </authorList>
    </citation>
    <scope>NUCLEOTIDE SEQUENCE [LARGE SCALE GENOMIC DNA]</scope>
    <source>
        <strain evidence="2 3">NBRC 112889</strain>
    </source>
</reference>